<reference evidence="8 9" key="1">
    <citation type="submission" date="2024-02" db="EMBL/GenBank/DDBJ databases">
        <title>Marinospirillum sp. MEB 164 isolated from Lonar lake sediment.</title>
        <authorList>
            <person name="Joshi A."/>
            <person name="Thite S."/>
        </authorList>
    </citation>
    <scope>NUCLEOTIDE SEQUENCE [LARGE SCALE GENOMIC DNA]</scope>
    <source>
        <strain evidence="8 9">MEB164</strain>
    </source>
</reference>
<evidence type="ECO:0000313" key="8">
    <source>
        <dbReference type="EMBL" id="MFK7161327.1"/>
    </source>
</evidence>
<keyword evidence="3 5" id="KW-0689">Ribosomal protein</keyword>
<keyword evidence="1 5" id="KW-0699">rRNA-binding</keyword>
<evidence type="ECO:0000259" key="6">
    <source>
        <dbReference type="Pfam" id="PF01386"/>
    </source>
</evidence>
<dbReference type="NCBIfam" id="TIGR00731">
    <property type="entry name" value="bL25_bact_ctc"/>
    <property type="match status" value="1"/>
</dbReference>
<evidence type="ECO:0000256" key="1">
    <source>
        <dbReference type="ARBA" id="ARBA00022730"/>
    </source>
</evidence>
<proteinExistence type="inferred from homology"/>
<evidence type="ECO:0000256" key="4">
    <source>
        <dbReference type="ARBA" id="ARBA00023274"/>
    </source>
</evidence>
<feature type="domain" description="Large ribosomal subunit protein bL25 L25" evidence="6">
    <location>
        <begin position="7"/>
        <end position="95"/>
    </location>
</feature>
<dbReference type="InterPro" id="IPR001021">
    <property type="entry name" value="Ribosomal_bL25_long"/>
</dbReference>
<dbReference type="PANTHER" id="PTHR33284">
    <property type="entry name" value="RIBOSOMAL PROTEIN L25/GLN-TRNA SYNTHETASE, ANTI-CODON-BINDING DOMAIN-CONTAINING PROTEIN"/>
    <property type="match status" value="1"/>
</dbReference>
<dbReference type="InterPro" id="IPR037121">
    <property type="entry name" value="Ribosomal_bL25_C"/>
</dbReference>
<dbReference type="InterPro" id="IPR020055">
    <property type="entry name" value="Ribosomal_bL25_short"/>
</dbReference>
<dbReference type="InterPro" id="IPR020930">
    <property type="entry name" value="Ribosomal_uL5_bac-type"/>
</dbReference>
<comment type="function">
    <text evidence="5">This is one of the proteins that binds to the 5S RNA in the ribosome where it forms part of the central protuberance.</text>
</comment>
<keyword evidence="9" id="KW-1185">Reference proteome</keyword>
<name>A0ABW8PYF6_9GAMM</name>
<dbReference type="CDD" id="cd00495">
    <property type="entry name" value="Ribosomal_L25_TL5_CTC"/>
    <property type="match status" value="1"/>
</dbReference>
<keyword evidence="4 5" id="KW-0687">Ribonucleoprotein</keyword>
<keyword evidence="2 5" id="KW-0694">RNA-binding</keyword>
<dbReference type="InterPro" id="IPR020056">
    <property type="entry name" value="Rbsml_bL25/Gln-tRNA_synth_N"/>
</dbReference>
<dbReference type="EMBL" id="JBANFI010000005">
    <property type="protein sequence ID" value="MFK7161327.1"/>
    <property type="molecule type" value="Genomic_DNA"/>
</dbReference>
<dbReference type="Gene3D" id="2.170.120.20">
    <property type="entry name" value="Ribosomal protein L25, beta domain"/>
    <property type="match status" value="1"/>
</dbReference>
<dbReference type="Pfam" id="PF01386">
    <property type="entry name" value="Ribosomal_L25p"/>
    <property type="match status" value="1"/>
</dbReference>
<evidence type="ECO:0000313" key="9">
    <source>
        <dbReference type="Proteomes" id="UP001621714"/>
    </source>
</evidence>
<dbReference type="Proteomes" id="UP001621714">
    <property type="component" value="Unassembled WGS sequence"/>
</dbReference>
<dbReference type="InterPro" id="IPR029751">
    <property type="entry name" value="Ribosomal_L25_dom"/>
</dbReference>
<dbReference type="HAMAP" id="MF_01334">
    <property type="entry name" value="Ribosomal_bL25_CTC"/>
    <property type="match status" value="1"/>
</dbReference>
<dbReference type="InterPro" id="IPR011035">
    <property type="entry name" value="Ribosomal_bL25/Gln-tRNA_synth"/>
</dbReference>
<protein>
    <recommendedName>
        <fullName evidence="5">Large ribosomal subunit protein bL25</fullName>
    </recommendedName>
    <alternativeName>
        <fullName evidence="5">General stress protein CTC</fullName>
    </alternativeName>
</protein>
<evidence type="ECO:0000256" key="5">
    <source>
        <dbReference type="HAMAP-Rule" id="MF_01334"/>
    </source>
</evidence>
<dbReference type="Pfam" id="PF14693">
    <property type="entry name" value="Ribosomal_TL5_C"/>
    <property type="match status" value="1"/>
</dbReference>
<dbReference type="NCBIfam" id="NF004130">
    <property type="entry name" value="PRK05618.1-5"/>
    <property type="match status" value="1"/>
</dbReference>
<dbReference type="PANTHER" id="PTHR33284:SF1">
    <property type="entry name" value="RIBOSOMAL PROTEIN L25_GLN-TRNA SYNTHETASE, ANTI-CODON-BINDING DOMAIN-CONTAINING PROTEIN"/>
    <property type="match status" value="1"/>
</dbReference>
<evidence type="ECO:0000256" key="2">
    <source>
        <dbReference type="ARBA" id="ARBA00022884"/>
    </source>
</evidence>
<gene>
    <name evidence="5" type="primary">rplY</name>
    <name evidence="5" type="synonym">ctc</name>
    <name evidence="8" type="ORF">V6U78_09795</name>
</gene>
<organism evidence="8 9">
    <name type="scientific">Marinospirillum alkalitolerans</name>
    <dbReference type="NCBI Taxonomy" id="3123374"/>
    <lineage>
        <taxon>Bacteria</taxon>
        <taxon>Pseudomonadati</taxon>
        <taxon>Pseudomonadota</taxon>
        <taxon>Gammaproteobacteria</taxon>
        <taxon>Oceanospirillales</taxon>
        <taxon>Oceanospirillaceae</taxon>
        <taxon>Marinospirillum</taxon>
    </lineage>
</organism>
<accession>A0ABW8PYF6</accession>
<sequence>MTQFKFEATARNDLGKGASRRLRRENKYIPAIVYGGEEAPQSIALEQREFYRVLAIEESVYSSVLLLNIDGKEQQVVIKDMQRHPFKPTVMHMDFQRVDATHTVSILVPFHFLNEETCVGVKQQGGMIQHLLNEVEVTALPQNLPASIDIDVAELKEGETIHLSDLKLPEGVSITALAHGGDTGVVSVHAKKGGAQEAEGEEAAE</sequence>
<dbReference type="RefSeq" id="WP_405339925.1">
    <property type="nucleotide sequence ID" value="NZ_JBANFI010000005.1"/>
</dbReference>
<dbReference type="Gene3D" id="2.40.240.10">
    <property type="entry name" value="Ribosomal Protein L25, Chain P"/>
    <property type="match status" value="1"/>
</dbReference>
<comment type="subunit">
    <text evidence="5">Part of the 50S ribosomal subunit; part of the 5S rRNA/L5/L18/L25 subcomplex. Contacts the 5S rRNA. Binds to the 5S rRNA independently of L5 and L18.</text>
</comment>
<evidence type="ECO:0000259" key="7">
    <source>
        <dbReference type="Pfam" id="PF14693"/>
    </source>
</evidence>
<dbReference type="NCBIfam" id="NF004128">
    <property type="entry name" value="PRK05618.1-2"/>
    <property type="match status" value="1"/>
</dbReference>
<dbReference type="HAMAP" id="MF_01336">
    <property type="entry name" value="Ribosomal_bL25"/>
    <property type="match status" value="1"/>
</dbReference>
<comment type="caution">
    <text evidence="8">The sequence shown here is derived from an EMBL/GenBank/DDBJ whole genome shotgun (WGS) entry which is preliminary data.</text>
</comment>
<dbReference type="InterPro" id="IPR020057">
    <property type="entry name" value="Ribosomal_bL25_b-dom"/>
</dbReference>
<dbReference type="GO" id="GO:0005840">
    <property type="term" value="C:ribosome"/>
    <property type="evidence" value="ECO:0007669"/>
    <property type="project" value="UniProtKB-KW"/>
</dbReference>
<evidence type="ECO:0000256" key="3">
    <source>
        <dbReference type="ARBA" id="ARBA00022980"/>
    </source>
</evidence>
<comment type="similarity">
    <text evidence="5">Belongs to the bacterial ribosomal protein bL25 family. CTC subfamily.</text>
</comment>
<dbReference type="SUPFAM" id="SSF50715">
    <property type="entry name" value="Ribosomal protein L25-like"/>
    <property type="match status" value="1"/>
</dbReference>
<dbReference type="NCBIfam" id="NF004612">
    <property type="entry name" value="PRK05943.1"/>
    <property type="match status" value="1"/>
</dbReference>
<feature type="domain" description="Large ribosomal subunit protein bL25 beta" evidence="7">
    <location>
        <begin position="104"/>
        <end position="191"/>
    </location>
</feature>